<comment type="similarity">
    <text evidence="3">Belongs to the THOC3 family.</text>
</comment>
<dbReference type="Proteomes" id="UP000294933">
    <property type="component" value="Unassembled WGS sequence"/>
</dbReference>
<dbReference type="InterPro" id="IPR001680">
    <property type="entry name" value="WD40_rpt"/>
</dbReference>
<dbReference type="Gene3D" id="2.130.10.10">
    <property type="entry name" value="YVTN repeat-like/Quinoprotein amine dehydrogenase"/>
    <property type="match status" value="2"/>
</dbReference>
<dbReference type="PANTHER" id="PTHR22839:SF0">
    <property type="entry name" value="THO COMPLEX SUBUNIT 3"/>
    <property type="match status" value="1"/>
</dbReference>
<dbReference type="PANTHER" id="PTHR22839">
    <property type="entry name" value="THO COMPLEX SUBUNIT 3 THO3"/>
    <property type="match status" value="1"/>
</dbReference>
<evidence type="ECO:0000256" key="1">
    <source>
        <dbReference type="ARBA" id="ARBA00022574"/>
    </source>
</evidence>
<feature type="repeat" description="WD" evidence="4">
    <location>
        <begin position="98"/>
        <end position="141"/>
    </location>
</feature>
<dbReference type="PROSITE" id="PS00678">
    <property type="entry name" value="WD_REPEATS_1"/>
    <property type="match status" value="1"/>
</dbReference>
<protein>
    <submittedName>
        <fullName evidence="5">WD40 repeat-like protein</fullName>
    </submittedName>
</protein>
<sequence>MSSTRSTIKNGKDETEDLVEAIRPPSPPFHTTHAVRGVHAPSFSAFQPRDVKITSLNPVSHVSWSCDGRKLASVGIDKAVRLWSPEKSLETRTAVQYSSGHELEVDYVTWNPTHPELFCSSSQKDRKVVFWDARQSRPTQSYTHHLSPTQLNYSPDGKTLAMITSNHQLYFMTYGAKDGETKQEWSLMKRDATAASTATFNHVGDGLILSHWRSNTLMIMEYPSLTQLEQPAAHVGGCMAIALDPRGKYLASGGHDSIVDLFDTSEWIICNTITACEHSINGLSFSHDGEYIAIASQGSYIDICATETTLPIHRVQTLGPAPTVTWHPSKYVIAYCGQTKFREGVPQMAFFSLFGPGM</sequence>
<dbReference type="InterPro" id="IPR015943">
    <property type="entry name" value="WD40/YVTN_repeat-like_dom_sf"/>
</dbReference>
<dbReference type="VEuPathDB" id="FungiDB:BD410DRAFT_758654"/>
<dbReference type="InterPro" id="IPR040132">
    <property type="entry name" value="Tex1/THOC3"/>
</dbReference>
<dbReference type="PROSITE" id="PS50082">
    <property type="entry name" value="WD_REPEATS_2"/>
    <property type="match status" value="2"/>
</dbReference>
<gene>
    <name evidence="5" type="ORF">BD410DRAFT_758654</name>
</gene>
<dbReference type="GO" id="GO:0000445">
    <property type="term" value="C:THO complex part of transcription export complex"/>
    <property type="evidence" value="ECO:0007669"/>
    <property type="project" value="TreeGrafter"/>
</dbReference>
<keyword evidence="6" id="KW-1185">Reference proteome</keyword>
<dbReference type="EMBL" id="ML170156">
    <property type="protein sequence ID" value="TDL29654.1"/>
    <property type="molecule type" value="Genomic_DNA"/>
</dbReference>
<accession>A0A4R5XEU5</accession>
<evidence type="ECO:0000256" key="4">
    <source>
        <dbReference type="PROSITE-ProRule" id="PRU00221"/>
    </source>
</evidence>
<evidence type="ECO:0000256" key="2">
    <source>
        <dbReference type="ARBA" id="ARBA00022737"/>
    </source>
</evidence>
<feature type="repeat" description="WD" evidence="4">
    <location>
        <begin position="59"/>
        <end position="93"/>
    </location>
</feature>
<dbReference type="InterPro" id="IPR036322">
    <property type="entry name" value="WD40_repeat_dom_sf"/>
</dbReference>
<evidence type="ECO:0000313" key="6">
    <source>
        <dbReference type="Proteomes" id="UP000294933"/>
    </source>
</evidence>
<dbReference type="OrthoDB" id="340259at2759"/>
<keyword evidence="1 4" id="KW-0853">WD repeat</keyword>
<evidence type="ECO:0000256" key="3">
    <source>
        <dbReference type="ARBA" id="ARBA00046343"/>
    </source>
</evidence>
<name>A0A4R5XEU5_9AGAM</name>
<keyword evidence="2" id="KW-0677">Repeat</keyword>
<dbReference type="Pfam" id="PF00400">
    <property type="entry name" value="WD40"/>
    <property type="match status" value="3"/>
</dbReference>
<dbReference type="InterPro" id="IPR019775">
    <property type="entry name" value="WD40_repeat_CS"/>
</dbReference>
<reference evidence="5 6" key="1">
    <citation type="submission" date="2018-06" db="EMBL/GenBank/DDBJ databases">
        <title>A transcriptomic atlas of mushroom development highlights an independent origin of complex multicellularity.</title>
        <authorList>
            <consortium name="DOE Joint Genome Institute"/>
            <person name="Krizsan K."/>
            <person name="Almasi E."/>
            <person name="Merenyi Z."/>
            <person name="Sahu N."/>
            <person name="Viragh M."/>
            <person name="Koszo T."/>
            <person name="Mondo S."/>
            <person name="Kiss B."/>
            <person name="Balint B."/>
            <person name="Kues U."/>
            <person name="Barry K."/>
            <person name="Hegedus J.C."/>
            <person name="Henrissat B."/>
            <person name="Johnson J."/>
            <person name="Lipzen A."/>
            <person name="Ohm R."/>
            <person name="Nagy I."/>
            <person name="Pangilinan J."/>
            <person name="Yan J."/>
            <person name="Xiong Y."/>
            <person name="Grigoriev I.V."/>
            <person name="Hibbett D.S."/>
            <person name="Nagy L.G."/>
        </authorList>
    </citation>
    <scope>NUCLEOTIDE SEQUENCE [LARGE SCALE GENOMIC DNA]</scope>
    <source>
        <strain evidence="5 6">SZMC22713</strain>
    </source>
</reference>
<dbReference type="AlphaFoldDB" id="A0A4R5XEU5"/>
<dbReference type="GO" id="GO:0006406">
    <property type="term" value="P:mRNA export from nucleus"/>
    <property type="evidence" value="ECO:0007669"/>
    <property type="project" value="InterPro"/>
</dbReference>
<proteinExistence type="inferred from homology"/>
<organism evidence="5 6">
    <name type="scientific">Rickenella mellea</name>
    <dbReference type="NCBI Taxonomy" id="50990"/>
    <lineage>
        <taxon>Eukaryota</taxon>
        <taxon>Fungi</taxon>
        <taxon>Dikarya</taxon>
        <taxon>Basidiomycota</taxon>
        <taxon>Agaricomycotina</taxon>
        <taxon>Agaricomycetes</taxon>
        <taxon>Hymenochaetales</taxon>
        <taxon>Rickenellaceae</taxon>
        <taxon>Rickenella</taxon>
    </lineage>
</organism>
<evidence type="ECO:0000313" key="5">
    <source>
        <dbReference type="EMBL" id="TDL29654.1"/>
    </source>
</evidence>
<dbReference type="SMART" id="SM00320">
    <property type="entry name" value="WD40"/>
    <property type="match status" value="5"/>
</dbReference>
<dbReference type="SUPFAM" id="SSF50978">
    <property type="entry name" value="WD40 repeat-like"/>
    <property type="match status" value="1"/>
</dbReference>
<dbReference type="STRING" id="50990.A0A4R5XEU5"/>